<accession>A0A8J5KF54</accession>
<sequence length="68" mass="7262">MMAGVVVGNWCQRLGLRIFYSEGPGAVPSHSSHGRGTPLADTSCPSLLPYILTCPPGCPLNYLDTSLW</sequence>
<dbReference type="Proteomes" id="UP000747542">
    <property type="component" value="Unassembled WGS sequence"/>
</dbReference>
<gene>
    <name evidence="1" type="ORF">Hamer_G013861</name>
</gene>
<reference evidence="1" key="1">
    <citation type="journal article" date="2021" name="Sci. Adv.">
        <title>The American lobster genome reveals insights on longevity, neural, and immune adaptations.</title>
        <authorList>
            <person name="Polinski J.M."/>
            <person name="Zimin A.V."/>
            <person name="Clark K.F."/>
            <person name="Kohn A.B."/>
            <person name="Sadowski N."/>
            <person name="Timp W."/>
            <person name="Ptitsyn A."/>
            <person name="Khanna P."/>
            <person name="Romanova D.Y."/>
            <person name="Williams P."/>
            <person name="Greenwood S.J."/>
            <person name="Moroz L.L."/>
            <person name="Walt D.R."/>
            <person name="Bodnar A.G."/>
        </authorList>
    </citation>
    <scope>NUCLEOTIDE SEQUENCE</scope>
    <source>
        <strain evidence="1">GMGI-L3</strain>
    </source>
</reference>
<proteinExistence type="predicted"/>
<dbReference type="EMBL" id="JAHLQT010012946">
    <property type="protein sequence ID" value="KAG7171071.1"/>
    <property type="molecule type" value="Genomic_DNA"/>
</dbReference>
<dbReference type="AlphaFoldDB" id="A0A8J5KF54"/>
<name>A0A8J5KF54_HOMAM</name>
<keyword evidence="2" id="KW-1185">Reference proteome</keyword>
<protein>
    <submittedName>
        <fullName evidence="1">Uncharacterized protein</fullName>
    </submittedName>
</protein>
<evidence type="ECO:0000313" key="1">
    <source>
        <dbReference type="EMBL" id="KAG7171071.1"/>
    </source>
</evidence>
<organism evidence="1 2">
    <name type="scientific">Homarus americanus</name>
    <name type="common">American lobster</name>
    <dbReference type="NCBI Taxonomy" id="6706"/>
    <lineage>
        <taxon>Eukaryota</taxon>
        <taxon>Metazoa</taxon>
        <taxon>Ecdysozoa</taxon>
        <taxon>Arthropoda</taxon>
        <taxon>Crustacea</taxon>
        <taxon>Multicrustacea</taxon>
        <taxon>Malacostraca</taxon>
        <taxon>Eumalacostraca</taxon>
        <taxon>Eucarida</taxon>
        <taxon>Decapoda</taxon>
        <taxon>Pleocyemata</taxon>
        <taxon>Astacidea</taxon>
        <taxon>Nephropoidea</taxon>
        <taxon>Nephropidae</taxon>
        <taxon>Homarus</taxon>
    </lineage>
</organism>
<evidence type="ECO:0000313" key="2">
    <source>
        <dbReference type="Proteomes" id="UP000747542"/>
    </source>
</evidence>
<comment type="caution">
    <text evidence="1">The sequence shown here is derived from an EMBL/GenBank/DDBJ whole genome shotgun (WGS) entry which is preliminary data.</text>
</comment>